<dbReference type="PROSITE" id="PS00375">
    <property type="entry name" value="UDPGT"/>
    <property type="match status" value="1"/>
</dbReference>
<dbReference type="InterPro" id="IPR002213">
    <property type="entry name" value="UDP_glucos_trans"/>
</dbReference>
<evidence type="ECO:0000256" key="2">
    <source>
        <dbReference type="ARBA" id="ARBA00009995"/>
    </source>
</evidence>
<evidence type="ECO:0000256" key="1">
    <source>
        <dbReference type="ARBA" id="ARBA00004935"/>
    </source>
</evidence>
<dbReference type="PANTHER" id="PTHR11926:SF1540">
    <property type="entry name" value="GLYCOSYLTRANSFERASE"/>
    <property type="match status" value="1"/>
</dbReference>
<dbReference type="GO" id="GO:0080044">
    <property type="term" value="F:quercetin 7-O-glucosyltransferase activity"/>
    <property type="evidence" value="ECO:0000318"/>
    <property type="project" value="GO_Central"/>
</dbReference>
<dbReference type="FunFam" id="3.40.50.2000:FF:000057">
    <property type="entry name" value="Glycosyltransferase"/>
    <property type="match status" value="1"/>
</dbReference>
<keyword evidence="9" id="KW-1185">Reference proteome</keyword>
<comment type="similarity">
    <text evidence="2 6">Belongs to the UDP-glycosyltransferase family.</text>
</comment>
<gene>
    <name evidence="8" type="ORF">MANES_13G056800v8</name>
</gene>
<dbReference type="GO" id="GO:0032787">
    <property type="term" value="P:monocarboxylic acid metabolic process"/>
    <property type="evidence" value="ECO:0007669"/>
    <property type="project" value="UniProtKB-ARBA"/>
</dbReference>
<dbReference type="GO" id="GO:0080043">
    <property type="term" value="F:quercetin 3-O-glucosyltransferase activity"/>
    <property type="evidence" value="ECO:0000318"/>
    <property type="project" value="GO_Central"/>
</dbReference>
<reference evidence="9" key="1">
    <citation type="journal article" date="2016" name="Nat. Biotechnol.">
        <title>Sequencing wild and cultivated cassava and related species reveals extensive interspecific hybridization and genetic diversity.</title>
        <authorList>
            <person name="Bredeson J.V."/>
            <person name="Lyons J.B."/>
            <person name="Prochnik S.E."/>
            <person name="Wu G.A."/>
            <person name="Ha C.M."/>
            <person name="Edsinger-Gonzales E."/>
            <person name="Grimwood J."/>
            <person name="Schmutz J."/>
            <person name="Rabbi I.Y."/>
            <person name="Egesi C."/>
            <person name="Nauluvula P."/>
            <person name="Lebot V."/>
            <person name="Ndunguru J."/>
            <person name="Mkamilo G."/>
            <person name="Bart R.S."/>
            <person name="Setter T.L."/>
            <person name="Gleadow R.M."/>
            <person name="Kulakow P."/>
            <person name="Ferguson M.E."/>
            <person name="Rounsley S."/>
            <person name="Rokhsar D.S."/>
        </authorList>
    </citation>
    <scope>NUCLEOTIDE SEQUENCE [LARGE SCALE GENOMIC DNA]</scope>
    <source>
        <strain evidence="9">cv. AM560-2</strain>
    </source>
</reference>
<proteinExistence type="inferred from homology"/>
<keyword evidence="4 6" id="KW-0808">Transferase</keyword>
<dbReference type="InterPro" id="IPR035595">
    <property type="entry name" value="UDP_glycos_trans_CS"/>
</dbReference>
<dbReference type="GO" id="GO:0005737">
    <property type="term" value="C:cytoplasm"/>
    <property type="evidence" value="ECO:0000318"/>
    <property type="project" value="GO_Central"/>
</dbReference>
<dbReference type="Gramene" id="Manes.13G056800.1.v8.1">
    <property type="protein sequence ID" value="Manes.13G056800.1.v8.1.CDS"/>
    <property type="gene ID" value="Manes.13G056800.v8.1"/>
</dbReference>
<evidence type="ECO:0000256" key="3">
    <source>
        <dbReference type="ARBA" id="ARBA00022676"/>
    </source>
</evidence>
<accession>A0A2C9UR52</accession>
<evidence type="ECO:0000256" key="4">
    <source>
        <dbReference type="ARBA" id="ARBA00022679"/>
    </source>
</evidence>
<dbReference type="Pfam" id="PF00201">
    <property type="entry name" value="UDPGT"/>
    <property type="match status" value="1"/>
</dbReference>
<evidence type="ECO:0000256" key="6">
    <source>
        <dbReference type="RuleBase" id="RU003718"/>
    </source>
</evidence>
<comment type="catalytic activity">
    <reaction evidence="5">
        <text>an anthocyanidin + UDP-alpha-D-glucose + H(+) = an anthocyanidin 3-O-beta-D-glucoside + UDP</text>
        <dbReference type="Rhea" id="RHEA:20093"/>
        <dbReference type="ChEBI" id="CHEBI:15378"/>
        <dbReference type="ChEBI" id="CHEBI:16307"/>
        <dbReference type="ChEBI" id="CHEBI:58223"/>
        <dbReference type="ChEBI" id="CHEBI:58885"/>
        <dbReference type="ChEBI" id="CHEBI:143576"/>
        <dbReference type="EC" id="2.4.1.115"/>
    </reaction>
</comment>
<evidence type="ECO:0000256" key="7">
    <source>
        <dbReference type="RuleBase" id="RU362057"/>
    </source>
</evidence>
<dbReference type="EC" id="2.4.1.-" evidence="7"/>
<evidence type="ECO:0000313" key="9">
    <source>
        <dbReference type="Proteomes" id="UP000091857"/>
    </source>
</evidence>
<dbReference type="PANTHER" id="PTHR11926">
    <property type="entry name" value="GLUCOSYL/GLUCURONOSYL TRANSFERASES"/>
    <property type="match status" value="1"/>
</dbReference>
<evidence type="ECO:0000313" key="8">
    <source>
        <dbReference type="EMBL" id="OAY32933.1"/>
    </source>
</evidence>
<dbReference type="CDD" id="cd03784">
    <property type="entry name" value="GT1_Gtf-like"/>
    <property type="match status" value="1"/>
</dbReference>
<dbReference type="OrthoDB" id="5835829at2759"/>
<dbReference type="Proteomes" id="UP000091857">
    <property type="component" value="Chromosome 13"/>
</dbReference>
<dbReference type="AlphaFoldDB" id="A0A2C9UR52"/>
<dbReference type="UniPathway" id="UPA00009"/>
<keyword evidence="3 6" id="KW-0328">Glycosyltransferase</keyword>
<dbReference type="Gene3D" id="3.40.50.2000">
    <property type="entry name" value="Glycogen Phosphorylase B"/>
    <property type="match status" value="2"/>
</dbReference>
<dbReference type="GO" id="GO:0047213">
    <property type="term" value="F:anthocyanidin 3-O-glucosyltransferase activity"/>
    <property type="evidence" value="ECO:0007669"/>
    <property type="project" value="UniProtKB-EC"/>
</dbReference>
<sequence length="461" mass="52272">MSRAHCLVLAYPAQGHINPMLQFSKRLEHKGLQVTLVTTRAISNTIHKAPSSSSSSSIALETISDGYDEGGIIHAENIQAYFDRFWEVGPKSLVNLVERLNSSGSGSSVDCIIYDAFMPWGLDVAKKFGLVSAAFFTQSCAVDSIYYHVHKELIKLPVSESELILLPGLPPLEPQDLPSFVYHLGTYPAFFDMLLDQYTNIHKADWIFCNTFYELEKEVTDWLAKIWPFRTIGPSIPSAYLDKRLENDRDYGFSLFKPKNDVCMAWLDEKPKGSVVYVSFGSLIDLSIEQMQELAWGLKRSKSYFLWVVRETEEAKLPENFQEETSKKGLVVTWCSQLEVLAHESVGCFLTHCGWNSSLEALSLGVPMVAMPQRTDQSTNAKYIMDVWKMGLKTPVDEKGIARWKSIQCCIEEIMEGEKGKEIKRNASKWRELSNQAVDEGGSSDKNIDEFVMRFSFRRML</sequence>
<dbReference type="FunFam" id="3.40.50.2000:FF:000019">
    <property type="entry name" value="Glycosyltransferase"/>
    <property type="match status" value="1"/>
</dbReference>
<name>A0A2C9UR52_MANES</name>
<comment type="pathway">
    <text evidence="1">Pigment biosynthesis; anthocyanin biosynthesis.</text>
</comment>
<organism evidence="8 9">
    <name type="scientific">Manihot esculenta</name>
    <name type="common">Cassava</name>
    <name type="synonym">Jatropha manihot</name>
    <dbReference type="NCBI Taxonomy" id="3983"/>
    <lineage>
        <taxon>Eukaryota</taxon>
        <taxon>Viridiplantae</taxon>
        <taxon>Streptophyta</taxon>
        <taxon>Embryophyta</taxon>
        <taxon>Tracheophyta</taxon>
        <taxon>Spermatophyta</taxon>
        <taxon>Magnoliopsida</taxon>
        <taxon>eudicotyledons</taxon>
        <taxon>Gunneridae</taxon>
        <taxon>Pentapetalae</taxon>
        <taxon>rosids</taxon>
        <taxon>fabids</taxon>
        <taxon>Malpighiales</taxon>
        <taxon>Euphorbiaceae</taxon>
        <taxon>Crotonoideae</taxon>
        <taxon>Manihoteae</taxon>
        <taxon>Manihot</taxon>
    </lineage>
</organism>
<protein>
    <recommendedName>
        <fullName evidence="7">Glycosyltransferase</fullName>
        <ecNumber evidence="7">2.4.1.-</ecNumber>
    </recommendedName>
</protein>
<dbReference type="EMBL" id="CM004399">
    <property type="protein sequence ID" value="OAY32933.1"/>
    <property type="molecule type" value="Genomic_DNA"/>
</dbReference>
<dbReference type="GO" id="GO:0009718">
    <property type="term" value="P:anthocyanin-containing compound biosynthetic process"/>
    <property type="evidence" value="ECO:0007669"/>
    <property type="project" value="UniProtKB-UniPathway"/>
</dbReference>
<dbReference type="SUPFAM" id="SSF53756">
    <property type="entry name" value="UDP-Glycosyltransferase/glycogen phosphorylase"/>
    <property type="match status" value="1"/>
</dbReference>
<comment type="caution">
    <text evidence="8">The sequence shown here is derived from an EMBL/GenBank/DDBJ whole genome shotgun (WGS) entry which is preliminary data.</text>
</comment>
<evidence type="ECO:0000256" key="5">
    <source>
        <dbReference type="ARBA" id="ARBA00047606"/>
    </source>
</evidence>